<dbReference type="InterPro" id="IPR001451">
    <property type="entry name" value="Hexapep"/>
</dbReference>
<dbReference type="EMBL" id="JAUDCG010000004">
    <property type="protein sequence ID" value="MDM8156293.1"/>
    <property type="molecule type" value="Genomic_DNA"/>
</dbReference>
<evidence type="ECO:0000313" key="5">
    <source>
        <dbReference type="EMBL" id="MDM8156293.1"/>
    </source>
</evidence>
<dbReference type="InterPro" id="IPR051159">
    <property type="entry name" value="Hexapeptide_acetyltransf"/>
</dbReference>
<name>A0ABT7U9I7_9FIRM</name>
<dbReference type="SUPFAM" id="SSF51161">
    <property type="entry name" value="Trimeric LpxA-like enzymes"/>
    <property type="match status" value="1"/>
</dbReference>
<sequence>MKILVWNGSPRPKGRTASMVEAFRKGAEESGHSVHIVNVCQKKIAGCLACEYCHQTESGHERQCIQQDDMQSVYHLLDEAEMLVIASPVYYHSLSGQLQCAINRIYALDRPKKLKKAALILSSGSEQVYEGAIYAYRQSFLDYLHLQDMGIFTVSEHDPFPQKLAMLHQFGRHLTDDPAAMELTDFLSAFTSGEAIRHGSTAMKAAGWYAQQALAITAELNNGYHAPREIQDLFSRLTERPVDRTFCLFPPFYTDCGKNITLGKHVFINSGCQFQDQGGITIDDGALIGPNTVLATLNHGLAPSRRHDLFPAPIHIGKNVWLGANVTVLGGVTIGDNAVVAAGAVVTNDIPPNTLAAGVPARVIRTL</sequence>
<dbReference type="Proteomes" id="UP001529340">
    <property type="component" value="Unassembled WGS sequence"/>
</dbReference>
<keyword evidence="6" id="KW-1185">Reference proteome</keyword>
<reference evidence="6" key="1">
    <citation type="submission" date="2023-06" db="EMBL/GenBank/DDBJ databases">
        <title>Identification and characterization of horizontal gene transfer across gut microbiota members of farm animals based on homology search.</title>
        <authorList>
            <person name="Zeman M."/>
            <person name="Kubasova T."/>
            <person name="Jahodarova E."/>
            <person name="Nykrynova M."/>
            <person name="Rychlik I."/>
        </authorList>
    </citation>
    <scope>NUCLEOTIDE SEQUENCE [LARGE SCALE GENOMIC DNA]</scope>
    <source>
        <strain evidence="6">ET39</strain>
    </source>
</reference>
<evidence type="ECO:0000313" key="6">
    <source>
        <dbReference type="Proteomes" id="UP001529340"/>
    </source>
</evidence>
<evidence type="ECO:0000256" key="2">
    <source>
        <dbReference type="ARBA" id="ARBA00022679"/>
    </source>
</evidence>
<dbReference type="InterPro" id="IPR018357">
    <property type="entry name" value="Hexapep_transf_CS"/>
</dbReference>
<protein>
    <submittedName>
        <fullName evidence="5">NAD(P)H-dependent oxidoreductase</fullName>
    </submittedName>
</protein>
<dbReference type="Gene3D" id="2.160.10.10">
    <property type="entry name" value="Hexapeptide repeat proteins"/>
    <property type="match status" value="1"/>
</dbReference>
<evidence type="ECO:0000259" key="4">
    <source>
        <dbReference type="Pfam" id="PF03358"/>
    </source>
</evidence>
<comment type="similarity">
    <text evidence="1">Belongs to the transferase hexapeptide repeat family.</text>
</comment>
<dbReference type="SUPFAM" id="SSF52218">
    <property type="entry name" value="Flavoproteins"/>
    <property type="match status" value="1"/>
</dbReference>
<accession>A0ABT7U9I7</accession>
<dbReference type="InterPro" id="IPR011004">
    <property type="entry name" value="Trimer_LpxA-like_sf"/>
</dbReference>
<keyword evidence="3" id="KW-0677">Repeat</keyword>
<comment type="caution">
    <text evidence="5">The sequence shown here is derived from an EMBL/GenBank/DDBJ whole genome shotgun (WGS) entry which is preliminary data.</text>
</comment>
<dbReference type="Gene3D" id="3.40.50.360">
    <property type="match status" value="1"/>
</dbReference>
<dbReference type="InterPro" id="IPR005025">
    <property type="entry name" value="FMN_Rdtase-like_dom"/>
</dbReference>
<organism evidence="5 6">
    <name type="scientific">Amedibacillus dolichus</name>
    <dbReference type="NCBI Taxonomy" id="31971"/>
    <lineage>
        <taxon>Bacteria</taxon>
        <taxon>Bacillati</taxon>
        <taxon>Bacillota</taxon>
        <taxon>Erysipelotrichia</taxon>
        <taxon>Erysipelotrichales</taxon>
        <taxon>Erysipelotrichaceae</taxon>
        <taxon>Amedibacillus</taxon>
    </lineage>
</organism>
<gene>
    <name evidence="5" type="ORF">QUV96_01420</name>
</gene>
<proteinExistence type="inferred from homology"/>
<dbReference type="PANTHER" id="PTHR23416:SF23">
    <property type="entry name" value="ACETYLTRANSFERASE C18B11.09C-RELATED"/>
    <property type="match status" value="1"/>
</dbReference>
<dbReference type="PANTHER" id="PTHR23416">
    <property type="entry name" value="SIALIC ACID SYNTHASE-RELATED"/>
    <property type="match status" value="1"/>
</dbReference>
<evidence type="ECO:0000256" key="1">
    <source>
        <dbReference type="ARBA" id="ARBA00007274"/>
    </source>
</evidence>
<dbReference type="Pfam" id="PF00132">
    <property type="entry name" value="Hexapep"/>
    <property type="match status" value="1"/>
</dbReference>
<keyword evidence="2" id="KW-0808">Transferase</keyword>
<evidence type="ECO:0000256" key="3">
    <source>
        <dbReference type="ARBA" id="ARBA00022737"/>
    </source>
</evidence>
<dbReference type="PROSITE" id="PS00101">
    <property type="entry name" value="HEXAPEP_TRANSFERASES"/>
    <property type="match status" value="1"/>
</dbReference>
<feature type="domain" description="NADPH-dependent FMN reductase-like" evidence="4">
    <location>
        <begin position="1"/>
        <end position="151"/>
    </location>
</feature>
<dbReference type="RefSeq" id="WP_289606764.1">
    <property type="nucleotide sequence ID" value="NZ_JAUDCG010000004.1"/>
</dbReference>
<dbReference type="InterPro" id="IPR029039">
    <property type="entry name" value="Flavoprotein-like_sf"/>
</dbReference>
<reference evidence="5 6" key="2">
    <citation type="submission" date="2023-06" db="EMBL/GenBank/DDBJ databases">
        <title>Identification and characterization of horizontal gene transfer across gut microbiota members of farm animals based on homology search.</title>
        <authorList>
            <person name="Schwarzerova J."/>
            <person name="Nykrynova M."/>
            <person name="Jureckova K."/>
            <person name="Cejkova D."/>
            <person name="Rychlik I."/>
        </authorList>
    </citation>
    <scope>NUCLEOTIDE SEQUENCE [LARGE SCALE GENOMIC DNA]</scope>
    <source>
        <strain evidence="5 6">ET39</strain>
    </source>
</reference>
<dbReference type="Pfam" id="PF03358">
    <property type="entry name" value="FMN_red"/>
    <property type="match status" value="1"/>
</dbReference>